<dbReference type="NCBIfam" id="TIGR01446">
    <property type="entry name" value="DnaD_dom"/>
    <property type="match status" value="1"/>
</dbReference>
<sequence>MSEQPSYFSILTASVRYDKNLKPNEKLLFSEITALSNKYGYCTASNSYFAKLYEVDKSTISRWISNLQKYGYVHVELIKENQQVKQRKIYPSATPLLTKKSIPYAQNNQYPIDEKIKENNTSINNININNNNNNNGAKINAFETLQKAGIRLNGITAEPFLNYVNELGDDVVDFAITKMCETAAHASWGYLEKILTSYETNGVKTLVEAKALENRFKNKRQQPNSSLPNRGSEINGVSF</sequence>
<feature type="region of interest" description="Disordered" evidence="2">
    <location>
        <begin position="217"/>
        <end position="239"/>
    </location>
</feature>
<evidence type="ECO:0000313" key="5">
    <source>
        <dbReference type="Proteomes" id="UP001139006"/>
    </source>
</evidence>
<dbReference type="InterPro" id="IPR053162">
    <property type="entry name" value="DnaD"/>
</dbReference>
<protein>
    <submittedName>
        <fullName evidence="4">Helix-turn-helix domain-containing protein</fullName>
    </submittedName>
</protein>
<comment type="caution">
    <text evidence="4">The sequence shown here is derived from an EMBL/GenBank/DDBJ whole genome shotgun (WGS) entry which is preliminary data.</text>
</comment>
<comment type="similarity">
    <text evidence="1">Belongs to the DnaB/DnaD family.</text>
</comment>
<evidence type="ECO:0000313" key="4">
    <source>
        <dbReference type="EMBL" id="MCP0886954.1"/>
    </source>
</evidence>
<dbReference type="InterPro" id="IPR036388">
    <property type="entry name" value="WH-like_DNA-bd_sf"/>
</dbReference>
<dbReference type="PANTHER" id="PTHR37293">
    <property type="entry name" value="PHAGE REPLICATION PROTEIN-RELATED"/>
    <property type="match status" value="1"/>
</dbReference>
<organism evidence="4 5">
    <name type="scientific">Ligilactobacillus ubinensis</name>
    <dbReference type="NCBI Taxonomy" id="2876789"/>
    <lineage>
        <taxon>Bacteria</taxon>
        <taxon>Bacillati</taxon>
        <taxon>Bacillota</taxon>
        <taxon>Bacilli</taxon>
        <taxon>Lactobacillales</taxon>
        <taxon>Lactobacillaceae</taxon>
        <taxon>Ligilactobacillus</taxon>
    </lineage>
</organism>
<gene>
    <name evidence="4" type="ORF">LB941_06355</name>
</gene>
<dbReference type="SUPFAM" id="SSF158499">
    <property type="entry name" value="DnaD domain-like"/>
    <property type="match status" value="1"/>
</dbReference>
<accession>A0A9X2FJL5</accession>
<dbReference type="Pfam" id="PF07261">
    <property type="entry name" value="DnaB_2"/>
    <property type="match status" value="1"/>
</dbReference>
<reference evidence="4 5" key="1">
    <citation type="journal article" date="2023" name="Int. J. Syst. Evol. Microbiol.">
        <title>Ligilactobacillus ubinensis sp. nov., a novel species isolated from the wild ferment of a durian fruit (Durio zibethinus).</title>
        <authorList>
            <person name="Heng Y.C."/>
            <person name="Menon N."/>
            <person name="Chen B."/>
            <person name="Loo B.Z.L."/>
            <person name="Wong G.W.J."/>
            <person name="Lim A.C.H."/>
            <person name="Silvaraju S."/>
            <person name="Kittelmann S."/>
        </authorList>
    </citation>
    <scope>NUCLEOTIDE SEQUENCE [LARGE SCALE GENOMIC DNA]</scope>
    <source>
        <strain evidence="4 5">WILCCON 0076</strain>
    </source>
</reference>
<dbReference type="Proteomes" id="UP001139006">
    <property type="component" value="Unassembled WGS sequence"/>
</dbReference>
<evidence type="ECO:0000256" key="2">
    <source>
        <dbReference type="SAM" id="MobiDB-lite"/>
    </source>
</evidence>
<dbReference type="Gene3D" id="1.10.10.10">
    <property type="entry name" value="Winged helix-like DNA-binding domain superfamily/Winged helix DNA-binding domain"/>
    <property type="match status" value="1"/>
</dbReference>
<proteinExistence type="inferred from homology"/>
<dbReference type="InterPro" id="IPR006343">
    <property type="entry name" value="DnaB/C_C"/>
</dbReference>
<dbReference type="RefSeq" id="WP_253360434.1">
    <property type="nucleotide sequence ID" value="NZ_JAIULA010000010.1"/>
</dbReference>
<evidence type="ECO:0000259" key="3">
    <source>
        <dbReference type="Pfam" id="PF07261"/>
    </source>
</evidence>
<dbReference type="AlphaFoldDB" id="A0A9X2FJL5"/>
<dbReference type="PANTHER" id="PTHR37293:SF5">
    <property type="entry name" value="DNA REPLICATION PROTEIN"/>
    <property type="match status" value="1"/>
</dbReference>
<dbReference type="Gene3D" id="1.10.10.630">
    <property type="entry name" value="DnaD domain-like"/>
    <property type="match status" value="1"/>
</dbReference>
<evidence type="ECO:0000256" key="1">
    <source>
        <dbReference type="ARBA" id="ARBA00093462"/>
    </source>
</evidence>
<dbReference type="InterPro" id="IPR034829">
    <property type="entry name" value="DnaD-like_sf"/>
</dbReference>
<name>A0A9X2FJL5_9LACO</name>
<dbReference type="Pfam" id="PF13730">
    <property type="entry name" value="HTH_36"/>
    <property type="match status" value="1"/>
</dbReference>
<keyword evidence="5" id="KW-1185">Reference proteome</keyword>
<feature type="domain" description="DnaB/C C-terminal" evidence="3">
    <location>
        <begin position="149"/>
        <end position="211"/>
    </location>
</feature>
<dbReference type="EMBL" id="JAIULA010000010">
    <property type="protein sequence ID" value="MCP0886954.1"/>
    <property type="molecule type" value="Genomic_DNA"/>
</dbReference>